<dbReference type="Gene3D" id="3.30.420.40">
    <property type="match status" value="2"/>
</dbReference>
<reference evidence="9 10" key="1">
    <citation type="journal article" date="2019" name="Anaerobe">
        <title>Detection of Robinsoniella peoriensis in multiple bone samples of a trauma patient.</title>
        <authorList>
            <person name="Schrottner P."/>
            <person name="Hartwich K."/>
            <person name="Bunk B."/>
            <person name="Schober I."/>
            <person name="Helbig S."/>
            <person name="Rudolph W.W."/>
            <person name="Gunzer F."/>
        </authorList>
    </citation>
    <scope>NUCLEOTIDE SEQUENCE [LARGE SCALE GENOMIC DNA]</scope>
    <source>
        <strain evidence="9 10">DSM 106044</strain>
    </source>
</reference>
<dbReference type="NCBIfam" id="NF000756">
    <property type="entry name" value="PRK00047.1"/>
    <property type="match status" value="1"/>
</dbReference>
<evidence type="ECO:0000259" key="7">
    <source>
        <dbReference type="Pfam" id="PF00370"/>
    </source>
</evidence>
<organism evidence="9 10">
    <name type="scientific">Robinsoniella peoriensis</name>
    <dbReference type="NCBI Taxonomy" id="180332"/>
    <lineage>
        <taxon>Bacteria</taxon>
        <taxon>Bacillati</taxon>
        <taxon>Bacillota</taxon>
        <taxon>Clostridia</taxon>
        <taxon>Lachnospirales</taxon>
        <taxon>Lachnospiraceae</taxon>
        <taxon>Robinsoniella</taxon>
    </lineage>
</organism>
<keyword evidence="10" id="KW-1185">Reference proteome</keyword>
<dbReference type="SUPFAM" id="SSF53067">
    <property type="entry name" value="Actin-like ATPase domain"/>
    <property type="match status" value="2"/>
</dbReference>
<evidence type="ECO:0000313" key="9">
    <source>
        <dbReference type="EMBL" id="TLC98058.1"/>
    </source>
</evidence>
<dbReference type="GO" id="GO:0004370">
    <property type="term" value="F:glycerol kinase activity"/>
    <property type="evidence" value="ECO:0007669"/>
    <property type="project" value="TreeGrafter"/>
</dbReference>
<dbReference type="InterPro" id="IPR018485">
    <property type="entry name" value="FGGY_C"/>
</dbReference>
<gene>
    <name evidence="9" type="primary">glpK_3</name>
    <name evidence="9" type="ORF">DSM106044_05119</name>
</gene>
<protein>
    <recommendedName>
        <fullName evidence="6">ATP:glycerol 3-phosphotransferase</fullName>
    </recommendedName>
</protein>
<dbReference type="CDD" id="cd07769">
    <property type="entry name" value="ASKHA_NBD_FGGY_GK"/>
    <property type="match status" value="1"/>
</dbReference>
<evidence type="ECO:0000256" key="1">
    <source>
        <dbReference type="ARBA" id="ARBA00009156"/>
    </source>
</evidence>
<dbReference type="InterPro" id="IPR018484">
    <property type="entry name" value="FGGY_N"/>
</dbReference>
<evidence type="ECO:0000313" key="10">
    <source>
        <dbReference type="Proteomes" id="UP000306509"/>
    </source>
</evidence>
<proteinExistence type="inferred from homology"/>
<sequence>MAKKYVLGIDQSTQGTKALLFDEEGALLYRSDLPHEQIINEKGWVSHNPMEIYRNTVQAVKNLLEENKIDKNKIEVIGISNQRETALVWEKESGEPVADAVVWQCARGEAICNQIEEKGCGEMIRLHTGLQLSPYFSAGKIAWVLQNIPGARKKADRGELCCGTIDSWLVYKLTGHKIFRTDYSNASRTQMFNISTLTWDEEVCGLFGIPVKCLAEVTDSNGYYGETDFEGYFDHPVAIRGVMGDSHGALFGQGCLEKGMIKTTYGTGSSVMMNIGEEPVLSKKVVTSLAWSMDGKVNYVLEGNINYTGAVITWLKEDLKLIQSAKDTEELARMANPEDHTYLVPAFSGLSAPYWDGKAAAMISGITRTTGQAEIVRAGLECIAYQITDVVRAMGDESGIEIGELRVDGGPTKNGYLMQFQSDMLGIGVQVPDQEELSGIGAAYAAGIAVGMYDRNQIFDGMKRTKFTPQMAKAMQKAKYEGWINAVKMVLTEK</sequence>
<accession>A0A4U8Q1B0</accession>
<dbReference type="Proteomes" id="UP000306509">
    <property type="component" value="Unassembled WGS sequence"/>
</dbReference>
<dbReference type="GO" id="GO:0005524">
    <property type="term" value="F:ATP binding"/>
    <property type="evidence" value="ECO:0007669"/>
    <property type="project" value="UniProtKB-KW"/>
</dbReference>
<comment type="similarity">
    <text evidence="1">Belongs to the FGGY kinase family.</text>
</comment>
<evidence type="ECO:0000256" key="2">
    <source>
        <dbReference type="ARBA" id="ARBA00022679"/>
    </source>
</evidence>
<dbReference type="GO" id="GO:0019563">
    <property type="term" value="P:glycerol catabolic process"/>
    <property type="evidence" value="ECO:0007669"/>
    <property type="project" value="TreeGrafter"/>
</dbReference>
<dbReference type="InterPro" id="IPR000577">
    <property type="entry name" value="Carb_kinase_FGGY"/>
</dbReference>
<evidence type="ECO:0000256" key="6">
    <source>
        <dbReference type="ARBA" id="ARBA00043149"/>
    </source>
</evidence>
<dbReference type="Pfam" id="PF00370">
    <property type="entry name" value="FGGY_N"/>
    <property type="match status" value="1"/>
</dbReference>
<keyword evidence="5" id="KW-0067">ATP-binding</keyword>
<dbReference type="GO" id="GO:0005829">
    <property type="term" value="C:cytosol"/>
    <property type="evidence" value="ECO:0007669"/>
    <property type="project" value="TreeGrafter"/>
</dbReference>
<comment type="caution">
    <text evidence="9">The sequence shown here is derived from an EMBL/GenBank/DDBJ whole genome shotgun (WGS) entry which is preliminary data.</text>
</comment>
<keyword evidence="3" id="KW-0547">Nucleotide-binding</keyword>
<evidence type="ECO:0000256" key="4">
    <source>
        <dbReference type="ARBA" id="ARBA00022777"/>
    </source>
</evidence>
<dbReference type="EMBL" id="QGQD01000105">
    <property type="protein sequence ID" value="TLC98058.1"/>
    <property type="molecule type" value="Genomic_DNA"/>
</dbReference>
<dbReference type="PIRSF" id="PIRSF000538">
    <property type="entry name" value="GlpK"/>
    <property type="match status" value="1"/>
</dbReference>
<evidence type="ECO:0000256" key="3">
    <source>
        <dbReference type="ARBA" id="ARBA00022741"/>
    </source>
</evidence>
<dbReference type="Pfam" id="PF02782">
    <property type="entry name" value="FGGY_C"/>
    <property type="match status" value="1"/>
</dbReference>
<dbReference type="PROSITE" id="PS00933">
    <property type="entry name" value="FGGY_KINASES_1"/>
    <property type="match status" value="1"/>
</dbReference>
<dbReference type="AlphaFoldDB" id="A0A4U8Q1B0"/>
<dbReference type="PANTHER" id="PTHR10196:SF69">
    <property type="entry name" value="GLYCEROL KINASE"/>
    <property type="match status" value="1"/>
</dbReference>
<feature type="domain" description="Carbohydrate kinase FGGY C-terminal" evidence="8">
    <location>
        <begin position="263"/>
        <end position="449"/>
    </location>
</feature>
<dbReference type="RefSeq" id="WP_138004004.1">
    <property type="nucleotide sequence ID" value="NZ_QGQD01000105.1"/>
</dbReference>
<keyword evidence="4 9" id="KW-0418">Kinase</keyword>
<dbReference type="InterPro" id="IPR043129">
    <property type="entry name" value="ATPase_NBD"/>
</dbReference>
<evidence type="ECO:0000256" key="5">
    <source>
        <dbReference type="ARBA" id="ARBA00022840"/>
    </source>
</evidence>
<dbReference type="PANTHER" id="PTHR10196">
    <property type="entry name" value="SUGAR KINASE"/>
    <property type="match status" value="1"/>
</dbReference>
<evidence type="ECO:0000259" key="8">
    <source>
        <dbReference type="Pfam" id="PF02782"/>
    </source>
</evidence>
<dbReference type="STRING" id="180332.GCA_000797495_00775"/>
<name>A0A4U8Q1B0_9FIRM</name>
<feature type="domain" description="Carbohydrate kinase FGGY N-terminal" evidence="7">
    <location>
        <begin position="5"/>
        <end position="252"/>
    </location>
</feature>
<keyword evidence="2 9" id="KW-0808">Transferase</keyword>
<dbReference type="InterPro" id="IPR018483">
    <property type="entry name" value="Carb_kinase_FGGY_CS"/>
</dbReference>